<keyword evidence="1" id="KW-0677">Repeat</keyword>
<dbReference type="Pfam" id="PF00023">
    <property type="entry name" value="Ank"/>
    <property type="match status" value="3"/>
</dbReference>
<dbReference type="PANTHER" id="PTHR24198">
    <property type="entry name" value="ANKYRIN REPEAT AND PROTEIN KINASE DOMAIN-CONTAINING PROTEIN"/>
    <property type="match status" value="1"/>
</dbReference>
<feature type="compositionally biased region" description="Polar residues" evidence="4">
    <location>
        <begin position="505"/>
        <end position="522"/>
    </location>
</feature>
<keyword evidence="6" id="KW-1185">Reference proteome</keyword>
<dbReference type="InterPro" id="IPR036770">
    <property type="entry name" value="Ankyrin_rpt-contain_sf"/>
</dbReference>
<evidence type="ECO:0000313" key="5">
    <source>
        <dbReference type="EMBL" id="GAM33893.1"/>
    </source>
</evidence>
<organism evidence="5 6">
    <name type="scientific">Talaromyces pinophilus</name>
    <name type="common">Penicillium pinophilum</name>
    <dbReference type="NCBI Taxonomy" id="128442"/>
    <lineage>
        <taxon>Eukaryota</taxon>
        <taxon>Fungi</taxon>
        <taxon>Dikarya</taxon>
        <taxon>Ascomycota</taxon>
        <taxon>Pezizomycotina</taxon>
        <taxon>Eurotiomycetes</taxon>
        <taxon>Eurotiomycetidae</taxon>
        <taxon>Eurotiales</taxon>
        <taxon>Trichocomaceae</taxon>
        <taxon>Talaromyces</taxon>
        <taxon>Talaromyces sect. Talaromyces</taxon>
    </lineage>
</organism>
<dbReference type="PRINTS" id="PR01415">
    <property type="entry name" value="ANKYRIN"/>
</dbReference>
<dbReference type="Proteomes" id="UP000053095">
    <property type="component" value="Unassembled WGS sequence"/>
</dbReference>
<feature type="region of interest" description="Disordered" evidence="4">
    <location>
        <begin position="501"/>
        <end position="522"/>
    </location>
</feature>
<dbReference type="PROSITE" id="PS50088">
    <property type="entry name" value="ANK_REPEAT"/>
    <property type="match status" value="3"/>
</dbReference>
<keyword evidence="2 3" id="KW-0040">ANK repeat</keyword>
<evidence type="ECO:0000256" key="2">
    <source>
        <dbReference type="ARBA" id="ARBA00023043"/>
    </source>
</evidence>
<evidence type="ECO:0000256" key="4">
    <source>
        <dbReference type="SAM" id="MobiDB-lite"/>
    </source>
</evidence>
<dbReference type="InterPro" id="IPR002110">
    <property type="entry name" value="Ankyrin_rpt"/>
</dbReference>
<dbReference type="EMBL" id="DF933809">
    <property type="protein sequence ID" value="GAM33893.1"/>
    <property type="molecule type" value="Genomic_DNA"/>
</dbReference>
<dbReference type="PANTHER" id="PTHR24198:SF165">
    <property type="entry name" value="ANKYRIN REPEAT-CONTAINING PROTEIN-RELATED"/>
    <property type="match status" value="1"/>
</dbReference>
<evidence type="ECO:0000256" key="1">
    <source>
        <dbReference type="ARBA" id="ARBA00022737"/>
    </source>
</evidence>
<accession>A0A698XPV6</accession>
<proteinExistence type="predicted"/>
<protein>
    <submittedName>
        <fullName evidence="5">NADH-ubiquinone oxidoreductase 12 kDa subunit</fullName>
    </submittedName>
</protein>
<dbReference type="SMART" id="SM00248">
    <property type="entry name" value="ANK"/>
    <property type="match status" value="7"/>
</dbReference>
<dbReference type="SUPFAM" id="SSF48403">
    <property type="entry name" value="Ankyrin repeat"/>
    <property type="match status" value="2"/>
</dbReference>
<dbReference type="Gene3D" id="1.25.40.20">
    <property type="entry name" value="Ankyrin repeat-containing domain"/>
    <property type="match status" value="1"/>
</dbReference>
<dbReference type="CDD" id="cd09917">
    <property type="entry name" value="F-box_SF"/>
    <property type="match status" value="1"/>
</dbReference>
<feature type="repeat" description="ANK" evidence="3">
    <location>
        <begin position="400"/>
        <end position="432"/>
    </location>
</feature>
<feature type="repeat" description="ANK" evidence="3">
    <location>
        <begin position="263"/>
        <end position="295"/>
    </location>
</feature>
<gene>
    <name evidence="5" type="ORF">TCE0_013r01119</name>
</gene>
<dbReference type="Pfam" id="PF12796">
    <property type="entry name" value="Ank_2"/>
    <property type="match status" value="1"/>
</dbReference>
<evidence type="ECO:0000313" key="6">
    <source>
        <dbReference type="Proteomes" id="UP000053095"/>
    </source>
</evidence>
<sequence length="522" mass="58389">MSFDSLPTETILNIASFLPPFLSSLSALTQTSKRLYSVLERTLYTEDVQHHGSSSVYWAASRANLAVLRKAIILGKAHIPTRGDYVSVRDDGSGRRLGHIPQNSRGFFYGKIAPQAHWDIDRDHPICLATRNGHEHLVKFLLDEVGCSPQIRDRQDFCLLSLAIMGGLSEEMIGTFLYLGVHHYVRSINGYCPLQIAAYKGDRNVVEFLLASTPPDYVEEQIQHSFQCALLAKQIPVALLLLDHGGVNLNCSLTRWAKDRNAYMATPLGWAVFHEDLDLAKELLDKGADADFTMQRELAVPRHVLFDAVERSQVEMVKFLLKRTTNRVACTKALSLAVERASSSNDPTSAKNKVVKILLENGVSCNFEEDDIQPPSPIPQTRGPGVIVCKYPIKRRQNGEFMPPIVHAVHAGNLRLVQILLSYGADVNTSYRQLRITESKFCCGRILDLAEDLGHQQIADFLLKCGAQPNLGRPPYKHSMTCSNMPCPVFQEWMRARWRERHPSKTSSVGSERTNGQGSQLE</sequence>
<dbReference type="AlphaFoldDB" id="A0A698XPV6"/>
<dbReference type="PROSITE" id="PS50297">
    <property type="entry name" value="ANK_REP_REGION"/>
    <property type="match status" value="2"/>
</dbReference>
<evidence type="ECO:0000256" key="3">
    <source>
        <dbReference type="PROSITE-ProRule" id="PRU00023"/>
    </source>
</evidence>
<name>A0A698XPV6_TALPI</name>
<feature type="repeat" description="ANK" evidence="3">
    <location>
        <begin position="189"/>
        <end position="210"/>
    </location>
</feature>
<dbReference type="GO" id="GO:0005737">
    <property type="term" value="C:cytoplasm"/>
    <property type="evidence" value="ECO:0007669"/>
    <property type="project" value="TreeGrafter"/>
</dbReference>
<reference evidence="6" key="1">
    <citation type="journal article" date="2015" name="Genome Announc.">
        <title>Draft genome sequence of Talaromyces cellulolyticus strain Y-94, a source of lignocellulosic biomass-degrading enzymes.</title>
        <authorList>
            <person name="Fujii T."/>
            <person name="Koike H."/>
            <person name="Sawayama S."/>
            <person name="Yano S."/>
            <person name="Inoue H."/>
        </authorList>
    </citation>
    <scope>NUCLEOTIDE SEQUENCE [LARGE SCALE GENOMIC DNA]</scope>
    <source>
        <strain evidence="6">Y-94</strain>
    </source>
</reference>